<evidence type="ECO:0000256" key="4">
    <source>
        <dbReference type="ARBA" id="ARBA00022630"/>
    </source>
</evidence>
<evidence type="ECO:0000256" key="1">
    <source>
        <dbReference type="ARBA" id="ARBA00008282"/>
    </source>
</evidence>
<evidence type="ECO:0000256" key="9">
    <source>
        <dbReference type="ARBA" id="ARBA00031306"/>
    </source>
</evidence>
<evidence type="ECO:0000256" key="3">
    <source>
        <dbReference type="ARBA" id="ARBA00016337"/>
    </source>
</evidence>
<keyword evidence="6 11" id="KW-0479">Metal-binding</keyword>
<evidence type="ECO:0000256" key="10">
    <source>
        <dbReference type="ARBA" id="ARBA00048540"/>
    </source>
</evidence>
<evidence type="ECO:0000313" key="14">
    <source>
        <dbReference type="Proteomes" id="UP000290244"/>
    </source>
</evidence>
<dbReference type="RefSeq" id="WP_130599134.1">
    <property type="nucleotide sequence ID" value="NZ_CP034759.1"/>
</dbReference>
<comment type="similarity">
    <text evidence="1 11">Belongs to the ApbE family.</text>
</comment>
<dbReference type="PIRSF" id="PIRSF006268">
    <property type="entry name" value="ApbE"/>
    <property type="match status" value="1"/>
</dbReference>
<dbReference type="KEGG" id="lsd:EMK97_02475"/>
<name>A0A4P6P5I1_9GAMM</name>
<dbReference type="Gene3D" id="3.10.520.10">
    <property type="entry name" value="ApbE-like domains"/>
    <property type="match status" value="1"/>
</dbReference>
<reference evidence="13 14" key="1">
    <citation type="submission" date="2018-12" db="EMBL/GenBank/DDBJ databases">
        <title>Complete genome of Litorilituus sediminis.</title>
        <authorList>
            <person name="Liu A."/>
            <person name="Rong J."/>
        </authorList>
    </citation>
    <scope>NUCLEOTIDE SEQUENCE [LARGE SCALE GENOMIC DNA]</scope>
    <source>
        <strain evidence="13 14">JCM 17549</strain>
    </source>
</reference>
<dbReference type="InterPro" id="IPR003374">
    <property type="entry name" value="ApbE-like_sf"/>
</dbReference>
<feature type="binding site" evidence="12">
    <location>
        <position position="280"/>
    </location>
    <ligand>
        <name>Mg(2+)</name>
        <dbReference type="ChEBI" id="CHEBI:18420"/>
    </ligand>
</feature>
<accession>A0A4P6P5I1</accession>
<comment type="cofactor">
    <cofactor evidence="12">
        <name>Mg(2+)</name>
        <dbReference type="ChEBI" id="CHEBI:18420"/>
    </cofactor>
    <cofactor evidence="12">
        <name>Mn(2+)</name>
        <dbReference type="ChEBI" id="CHEBI:29035"/>
    </cofactor>
    <text evidence="12">Magnesium. Can also use manganese.</text>
</comment>
<dbReference type="AlphaFoldDB" id="A0A4P6P5I1"/>
<organism evidence="13 14">
    <name type="scientific">Litorilituus sediminis</name>
    <dbReference type="NCBI Taxonomy" id="718192"/>
    <lineage>
        <taxon>Bacteria</taxon>
        <taxon>Pseudomonadati</taxon>
        <taxon>Pseudomonadota</taxon>
        <taxon>Gammaproteobacteria</taxon>
        <taxon>Alteromonadales</taxon>
        <taxon>Colwelliaceae</taxon>
        <taxon>Litorilituus</taxon>
    </lineage>
</organism>
<gene>
    <name evidence="13" type="ORF">EMK97_02475</name>
</gene>
<feature type="binding site" evidence="12">
    <location>
        <position position="162"/>
    </location>
    <ligand>
        <name>Mg(2+)</name>
        <dbReference type="ChEBI" id="CHEBI:18420"/>
    </ligand>
</feature>
<evidence type="ECO:0000256" key="6">
    <source>
        <dbReference type="ARBA" id="ARBA00022723"/>
    </source>
</evidence>
<comment type="catalytic activity">
    <reaction evidence="10 11">
        <text>L-threonyl-[protein] + FAD = FMN-L-threonyl-[protein] + AMP + H(+)</text>
        <dbReference type="Rhea" id="RHEA:36847"/>
        <dbReference type="Rhea" id="RHEA-COMP:11060"/>
        <dbReference type="Rhea" id="RHEA-COMP:11061"/>
        <dbReference type="ChEBI" id="CHEBI:15378"/>
        <dbReference type="ChEBI" id="CHEBI:30013"/>
        <dbReference type="ChEBI" id="CHEBI:57692"/>
        <dbReference type="ChEBI" id="CHEBI:74257"/>
        <dbReference type="ChEBI" id="CHEBI:456215"/>
        <dbReference type="EC" id="2.7.1.180"/>
    </reaction>
</comment>
<evidence type="ECO:0000256" key="2">
    <source>
        <dbReference type="ARBA" id="ARBA00011955"/>
    </source>
</evidence>
<evidence type="ECO:0000313" key="13">
    <source>
        <dbReference type="EMBL" id="QBG34687.1"/>
    </source>
</evidence>
<dbReference type="Pfam" id="PF02424">
    <property type="entry name" value="ApbE"/>
    <property type="match status" value="1"/>
</dbReference>
<evidence type="ECO:0000256" key="5">
    <source>
        <dbReference type="ARBA" id="ARBA00022679"/>
    </source>
</evidence>
<protein>
    <recommendedName>
        <fullName evidence="3 11">FAD:protein FMN transferase</fullName>
        <ecNumber evidence="2 11">2.7.1.180</ecNumber>
    </recommendedName>
    <alternativeName>
        <fullName evidence="9 11">Flavin transferase</fullName>
    </alternativeName>
</protein>
<dbReference type="EMBL" id="CP034759">
    <property type="protein sequence ID" value="QBG34687.1"/>
    <property type="molecule type" value="Genomic_DNA"/>
</dbReference>
<dbReference type="EC" id="2.7.1.180" evidence="2 11"/>
<dbReference type="GO" id="GO:0016740">
    <property type="term" value="F:transferase activity"/>
    <property type="evidence" value="ECO:0007669"/>
    <property type="project" value="UniProtKB-UniRule"/>
</dbReference>
<keyword evidence="7 11" id="KW-0274">FAD</keyword>
<evidence type="ECO:0000256" key="8">
    <source>
        <dbReference type="ARBA" id="ARBA00022842"/>
    </source>
</evidence>
<dbReference type="Proteomes" id="UP000290244">
    <property type="component" value="Chromosome"/>
</dbReference>
<evidence type="ECO:0000256" key="7">
    <source>
        <dbReference type="ARBA" id="ARBA00022827"/>
    </source>
</evidence>
<dbReference type="OrthoDB" id="9778595at2"/>
<keyword evidence="14" id="KW-1185">Reference proteome</keyword>
<evidence type="ECO:0000256" key="12">
    <source>
        <dbReference type="PIRSR" id="PIRSR006268-2"/>
    </source>
</evidence>
<keyword evidence="8 11" id="KW-0460">Magnesium</keyword>
<proteinExistence type="inferred from homology"/>
<dbReference type="InterPro" id="IPR024932">
    <property type="entry name" value="ApbE"/>
</dbReference>
<dbReference type="GO" id="GO:0046872">
    <property type="term" value="F:metal ion binding"/>
    <property type="evidence" value="ECO:0007669"/>
    <property type="project" value="UniProtKB-UniRule"/>
</dbReference>
<keyword evidence="5 11" id="KW-0808">Transferase</keyword>
<sequence length="304" mass="33687">MLANKSYSLLKRQGDYIAHFRAMASPCEVIIETQQKNIAEQVAHLVTAEVERIEKKYSRYLADSVCSQINNSQGQACAIDNETFLLLNFAEQCYQLSHGLFDITSGILAKSWQFDGRNCDKTRDFPSEKDVTEQLKHVGWPRVKYQADFVQLPQGMSIDFGGIAKEYAVDKAMMLATQYTKAPILINLGGDISVSGLRCNNLAWQVAIESPHNEQAQGDLIVSLTQGALATSGDSKRFILYQNKRYSHIINAKTGWPVSGGPSSITVAAPQCTTAGMLATLALLQGRDAEKMLLAQHVNFWARY</sequence>
<dbReference type="SUPFAM" id="SSF143631">
    <property type="entry name" value="ApbE-like"/>
    <property type="match status" value="1"/>
</dbReference>
<evidence type="ECO:0000256" key="11">
    <source>
        <dbReference type="PIRNR" id="PIRNR006268"/>
    </source>
</evidence>
<dbReference type="PANTHER" id="PTHR30040">
    <property type="entry name" value="THIAMINE BIOSYNTHESIS LIPOPROTEIN APBE"/>
    <property type="match status" value="1"/>
</dbReference>
<keyword evidence="4 11" id="KW-0285">Flavoprotein</keyword>
<dbReference type="PANTHER" id="PTHR30040:SF2">
    <property type="entry name" value="FAD:PROTEIN FMN TRANSFERASE"/>
    <property type="match status" value="1"/>
</dbReference>